<dbReference type="InterPro" id="IPR018507">
    <property type="entry name" value="Cyt_c_oxidase_su6a_CS"/>
</dbReference>
<proteinExistence type="inferred from homology"/>
<dbReference type="GO" id="GO:0016491">
    <property type="term" value="F:oxidoreductase activity"/>
    <property type="evidence" value="ECO:0007669"/>
    <property type="project" value="UniProtKB-KW"/>
</dbReference>
<keyword evidence="4" id="KW-0812">Transmembrane</keyword>
<dbReference type="FunFam" id="4.10.95.10:FF:000003">
    <property type="entry name" value="Cytochrome c oxidase subunit 6A, mitochondrial"/>
    <property type="match status" value="1"/>
</dbReference>
<keyword evidence="5 12" id="KW-0999">Mitochondrion inner membrane</keyword>
<accession>A0AAD5M2K7</accession>
<dbReference type="GO" id="GO:0006123">
    <property type="term" value="P:mitochondrial electron transport, cytochrome c to oxygen"/>
    <property type="evidence" value="ECO:0007669"/>
    <property type="project" value="TreeGrafter"/>
</dbReference>
<evidence type="ECO:0000256" key="7">
    <source>
        <dbReference type="ARBA" id="ARBA00022989"/>
    </source>
</evidence>
<organism evidence="13 14">
    <name type="scientific">Parelaphostrongylus tenuis</name>
    <name type="common">Meningeal worm</name>
    <dbReference type="NCBI Taxonomy" id="148309"/>
    <lineage>
        <taxon>Eukaryota</taxon>
        <taxon>Metazoa</taxon>
        <taxon>Ecdysozoa</taxon>
        <taxon>Nematoda</taxon>
        <taxon>Chromadorea</taxon>
        <taxon>Rhabditida</taxon>
        <taxon>Rhabditina</taxon>
        <taxon>Rhabditomorpha</taxon>
        <taxon>Strongyloidea</taxon>
        <taxon>Metastrongylidae</taxon>
        <taxon>Parelaphostrongylus</taxon>
    </lineage>
</organism>
<dbReference type="PANTHER" id="PTHR11504">
    <property type="entry name" value="CYTOCHROME C OXIDASE POLYPEPTIDE VIA"/>
    <property type="match status" value="1"/>
</dbReference>
<dbReference type="Proteomes" id="UP001196413">
    <property type="component" value="Unassembled WGS sequence"/>
</dbReference>
<evidence type="ECO:0000256" key="1">
    <source>
        <dbReference type="ARBA" id="ARBA00004434"/>
    </source>
</evidence>
<comment type="subcellular location">
    <subcellularLocation>
        <location evidence="1">Mitochondrion inner membrane</location>
        <topology evidence="1">Single-pass membrane protein</topology>
    </subcellularLocation>
</comment>
<dbReference type="AlphaFoldDB" id="A0AAD5M2K7"/>
<keyword evidence="14" id="KW-1185">Reference proteome</keyword>
<keyword evidence="9 12" id="KW-0496">Mitochondrion</keyword>
<dbReference type="InterPro" id="IPR001349">
    <property type="entry name" value="Cyt_c_oxidase_su6a"/>
</dbReference>
<evidence type="ECO:0000256" key="3">
    <source>
        <dbReference type="ARBA" id="ARBA00005553"/>
    </source>
</evidence>
<dbReference type="PROSITE" id="PS01329">
    <property type="entry name" value="COX6A"/>
    <property type="match status" value="1"/>
</dbReference>
<comment type="caution">
    <text evidence="13">The sequence shown here is derived from an EMBL/GenBank/DDBJ whole genome shotgun (WGS) entry which is preliminary data.</text>
</comment>
<evidence type="ECO:0000256" key="8">
    <source>
        <dbReference type="ARBA" id="ARBA00023002"/>
    </source>
</evidence>
<dbReference type="GO" id="GO:0030234">
    <property type="term" value="F:enzyme regulator activity"/>
    <property type="evidence" value="ECO:0007669"/>
    <property type="project" value="TreeGrafter"/>
</dbReference>
<dbReference type="CDD" id="cd00925">
    <property type="entry name" value="Cyt_c_Oxidase_VIa"/>
    <property type="match status" value="1"/>
</dbReference>
<gene>
    <name evidence="13" type="ORF">KIN20_006948</name>
</gene>
<evidence type="ECO:0000256" key="10">
    <source>
        <dbReference type="ARBA" id="ARBA00023136"/>
    </source>
</evidence>
<keyword evidence="6" id="KW-0809">Transit peptide</keyword>
<dbReference type="Pfam" id="PF02046">
    <property type="entry name" value="COX6A"/>
    <property type="match status" value="1"/>
</dbReference>
<sequence length="212" mass="24215">MAYARFGGVARFISATRPSLNPGDTAQTYAGVEPRITFVGSACYLQHHRRCTIKATALRPLFFRYEQLKVSETNAQRTWCGMSYSSRAVPAVRAGVIRSIQRNSSGGYYSSHNFDGFKKSMTTSLKESHETKQTWKKVFYFASLPCLALAMYGAYKDHSEHMKHERPEYVAYPYLNVRNKPFPWGDGNHTLFHNPSEQWVPGVGYEAERKKH</sequence>
<evidence type="ECO:0000256" key="2">
    <source>
        <dbReference type="ARBA" id="ARBA00004673"/>
    </source>
</evidence>
<reference evidence="13" key="1">
    <citation type="submission" date="2021-06" db="EMBL/GenBank/DDBJ databases">
        <title>Parelaphostrongylus tenuis whole genome reference sequence.</title>
        <authorList>
            <person name="Garwood T.J."/>
            <person name="Larsen P.A."/>
            <person name="Fountain-Jones N.M."/>
            <person name="Garbe J.R."/>
            <person name="Macchietto M.G."/>
            <person name="Kania S.A."/>
            <person name="Gerhold R.W."/>
            <person name="Richards J.E."/>
            <person name="Wolf T.M."/>
        </authorList>
    </citation>
    <scope>NUCLEOTIDE SEQUENCE</scope>
    <source>
        <strain evidence="13">MNPRO001-30</strain>
        <tissue evidence="13">Meninges</tissue>
    </source>
</reference>
<dbReference type="PANTHER" id="PTHR11504:SF0">
    <property type="entry name" value="CYTOCHROME C OXIDASE SUBUNIT"/>
    <property type="match status" value="1"/>
</dbReference>
<evidence type="ECO:0000256" key="6">
    <source>
        <dbReference type="ARBA" id="ARBA00022946"/>
    </source>
</evidence>
<keyword evidence="8" id="KW-0560">Oxidoreductase</keyword>
<dbReference type="SUPFAM" id="SSF81411">
    <property type="entry name" value="Mitochondrial cytochrome c oxidase subunit VIa"/>
    <property type="match status" value="1"/>
</dbReference>
<comment type="pathway">
    <text evidence="2">Energy metabolism; oxidative phosphorylation.</text>
</comment>
<dbReference type="InterPro" id="IPR036418">
    <property type="entry name" value="Cyt_c_oxidase_su6a_sf"/>
</dbReference>
<evidence type="ECO:0000256" key="5">
    <source>
        <dbReference type="ARBA" id="ARBA00022792"/>
    </source>
</evidence>
<evidence type="ECO:0000256" key="4">
    <source>
        <dbReference type="ARBA" id="ARBA00022692"/>
    </source>
</evidence>
<evidence type="ECO:0000313" key="13">
    <source>
        <dbReference type="EMBL" id="KAJ1351015.1"/>
    </source>
</evidence>
<dbReference type="Gene3D" id="4.10.95.10">
    <property type="entry name" value="Cytochrome c oxidase, subunit VIa"/>
    <property type="match status" value="1"/>
</dbReference>
<keyword evidence="7" id="KW-1133">Transmembrane helix</keyword>
<keyword evidence="10 12" id="KW-0472">Membrane</keyword>
<evidence type="ECO:0000313" key="14">
    <source>
        <dbReference type="Proteomes" id="UP001196413"/>
    </source>
</evidence>
<evidence type="ECO:0000256" key="11">
    <source>
        <dbReference type="RuleBase" id="RU004396"/>
    </source>
</evidence>
<comment type="similarity">
    <text evidence="3 11">Belongs to the cytochrome c oxidase subunit 6A family.</text>
</comment>
<protein>
    <recommendedName>
        <fullName evidence="12">Cytochrome c oxidase subunit</fullName>
    </recommendedName>
    <alternativeName>
        <fullName evidence="12">Cytochrome c oxidase polypeptide VIa</fullName>
    </alternativeName>
</protein>
<evidence type="ECO:0000256" key="9">
    <source>
        <dbReference type="ARBA" id="ARBA00023128"/>
    </source>
</evidence>
<name>A0AAD5M2K7_PARTN</name>
<dbReference type="EMBL" id="JAHQIW010000985">
    <property type="protein sequence ID" value="KAJ1351015.1"/>
    <property type="molecule type" value="Genomic_DNA"/>
</dbReference>
<evidence type="ECO:0000256" key="12">
    <source>
        <dbReference type="RuleBase" id="RU004397"/>
    </source>
</evidence>
<dbReference type="GO" id="GO:0005743">
    <property type="term" value="C:mitochondrial inner membrane"/>
    <property type="evidence" value="ECO:0007669"/>
    <property type="project" value="UniProtKB-SubCell"/>
</dbReference>